<feature type="region of interest" description="Disordered" evidence="1">
    <location>
        <begin position="81"/>
        <end position="103"/>
    </location>
</feature>
<sequence>MPSKAETAALLRGLGYSYLEIARELYPGDYRRYRETGDRRLYQLLKKRVWKLLRLAGGGGSRGNGVVDPPAGWTLEVEFDESGWERDSPTPRAPPELPHPRERKRGLRGFERQVVEYEQLLYHYYTRHLKGYDSSGVIWGTIKLVHGRAFRGFYEEHGVNVWRREKAGRVARAYVYSVMVVSLWLHGYWFYSELRERLRRALEVDREDVAKVLPLVMGTVV</sequence>
<evidence type="ECO:0000256" key="1">
    <source>
        <dbReference type="SAM" id="MobiDB-lite"/>
    </source>
</evidence>
<gene>
    <name evidence="3" type="ORF">apy_00020</name>
</gene>
<proteinExistence type="predicted"/>
<accession>A0A401H762</accession>
<evidence type="ECO:0000256" key="2">
    <source>
        <dbReference type="SAM" id="Phobius"/>
    </source>
</evidence>
<dbReference type="RefSeq" id="WP_131159365.1">
    <property type="nucleotide sequence ID" value="NZ_BDMD01000001.1"/>
</dbReference>
<feature type="transmembrane region" description="Helical" evidence="2">
    <location>
        <begin position="173"/>
        <end position="191"/>
    </location>
</feature>
<dbReference type="Proteomes" id="UP000291213">
    <property type="component" value="Unassembled WGS sequence"/>
</dbReference>
<keyword evidence="2" id="KW-0472">Membrane</keyword>
<keyword evidence="2" id="KW-1133">Transmembrane helix</keyword>
<keyword evidence="2" id="KW-0812">Transmembrane</keyword>
<evidence type="ECO:0000313" key="4">
    <source>
        <dbReference type="Proteomes" id="UP000291213"/>
    </source>
</evidence>
<organism evidence="3 4">
    <name type="scientific">Aeropyrum pernix</name>
    <dbReference type="NCBI Taxonomy" id="56636"/>
    <lineage>
        <taxon>Archaea</taxon>
        <taxon>Thermoproteota</taxon>
        <taxon>Thermoprotei</taxon>
        <taxon>Desulfurococcales</taxon>
        <taxon>Desulfurococcaceae</taxon>
        <taxon>Aeropyrum</taxon>
    </lineage>
</organism>
<evidence type="ECO:0000313" key="3">
    <source>
        <dbReference type="EMBL" id="GBF08277.1"/>
    </source>
</evidence>
<comment type="caution">
    <text evidence="3">The sequence shown here is derived from an EMBL/GenBank/DDBJ whole genome shotgun (WGS) entry which is preliminary data.</text>
</comment>
<dbReference type="AlphaFoldDB" id="A0A401H762"/>
<dbReference type="EMBL" id="BDMD01000001">
    <property type="protein sequence ID" value="GBF08277.1"/>
    <property type="molecule type" value="Genomic_DNA"/>
</dbReference>
<protein>
    <submittedName>
        <fullName evidence="3">Uncharacterized protein</fullName>
    </submittedName>
</protein>
<reference evidence="3 4" key="1">
    <citation type="submission" date="2017-02" db="EMBL/GenBank/DDBJ databases">
        <title>isolation and characterization of a novel temperate virus Aeropyrum globular virus 1 infecting hyperthermophilic archaeon Aeropyrum.</title>
        <authorList>
            <person name="Yumiya M."/>
            <person name="Yoshida T."/>
            <person name="Sako Y."/>
        </authorList>
    </citation>
    <scope>NUCLEOTIDE SEQUENCE [LARGE SCALE GENOMIC DNA]</scope>
    <source>
        <strain evidence="3 4">YK1-12-2013</strain>
    </source>
</reference>
<name>A0A401H762_AERPX</name>